<keyword evidence="4" id="KW-1185">Reference proteome</keyword>
<evidence type="ECO:0000313" key="2">
    <source>
        <dbReference type="EMBL" id="RUQ81809.1"/>
    </source>
</evidence>
<accession>A0A2P8GSU8</accession>
<evidence type="ECO:0000313" key="4">
    <source>
        <dbReference type="Proteomes" id="UP000268291"/>
    </source>
</evidence>
<reference evidence="2 4" key="2">
    <citation type="submission" date="2018-12" db="EMBL/GenBank/DDBJ databases">
        <authorList>
            <person name="hu s."/>
            <person name="Xu Y."/>
            <person name="Xu B."/>
            <person name="Li F."/>
        </authorList>
    </citation>
    <scope>NUCLEOTIDE SEQUENCE [LARGE SCALE GENOMIC DNA]</scope>
    <source>
        <strain evidence="2 4">KSW2-17</strain>
    </source>
</reference>
<dbReference type="EMBL" id="RZGY01000005">
    <property type="protein sequence ID" value="RUQ81809.1"/>
    <property type="molecule type" value="Genomic_DNA"/>
</dbReference>
<protein>
    <recommendedName>
        <fullName evidence="5">Cache domain-containing protein</fullName>
    </recommendedName>
</protein>
<dbReference type="CDD" id="cd12913">
    <property type="entry name" value="PDC1_MCP_like"/>
    <property type="match status" value="1"/>
</dbReference>
<organism evidence="1 3">
    <name type="scientific">Labedella gwakjiensis</name>
    <dbReference type="NCBI Taxonomy" id="390269"/>
    <lineage>
        <taxon>Bacteria</taxon>
        <taxon>Bacillati</taxon>
        <taxon>Actinomycetota</taxon>
        <taxon>Actinomycetes</taxon>
        <taxon>Micrococcales</taxon>
        <taxon>Microbacteriaceae</taxon>
        <taxon>Labedella</taxon>
    </lineage>
</organism>
<gene>
    <name evidence="1" type="ORF">CLV49_0640</name>
    <name evidence="2" type="ORF">ELQ93_17405</name>
</gene>
<name>A0A2P8GSU8_9MICO</name>
<dbReference type="Pfam" id="PF22673">
    <property type="entry name" value="MCP-like_PDC_1"/>
    <property type="match status" value="1"/>
</dbReference>
<sequence length="251" mass="26694">MRTTTDAAQDCVAAVDAIFAAVFARVDEWRSHVERLTELADGVVSSTAVDTLIESMVVPELERAGALEIGGGFVAAPGFLADAEWHLAWWLGGTAGGRTGSAPRVRRLVATEDPRDDAFRDYTTLEWWRVPASTRAQHITGPYVDYLCTDDYTLTLTAPVVFSGAMVGVVGADLYVADVERSILPSLRSVAETTTLVNAWGRVVVSTDPHLATGSILRAGGERVAFTGESTLADGRRVLPCGSTNLAVVVG</sequence>
<dbReference type="OrthoDB" id="8687362at2"/>
<reference evidence="1 3" key="1">
    <citation type="submission" date="2018-03" db="EMBL/GenBank/DDBJ databases">
        <title>Genomic Encyclopedia of Archaeal and Bacterial Type Strains, Phase II (KMG-II): from individual species to whole genera.</title>
        <authorList>
            <person name="Goeker M."/>
        </authorList>
    </citation>
    <scope>NUCLEOTIDE SEQUENCE [LARGE SCALE GENOMIC DNA]</scope>
    <source>
        <strain evidence="1 3">DSM 21548</strain>
    </source>
</reference>
<dbReference type="Gene3D" id="3.30.450.20">
    <property type="entry name" value="PAS domain"/>
    <property type="match status" value="1"/>
</dbReference>
<dbReference type="EMBL" id="PYAU01000001">
    <property type="protein sequence ID" value="PSL37034.1"/>
    <property type="molecule type" value="Genomic_DNA"/>
</dbReference>
<evidence type="ECO:0008006" key="5">
    <source>
        <dbReference type="Google" id="ProtNLM"/>
    </source>
</evidence>
<dbReference type="Proteomes" id="UP000241203">
    <property type="component" value="Unassembled WGS sequence"/>
</dbReference>
<dbReference type="Proteomes" id="UP000268291">
    <property type="component" value="Unassembled WGS sequence"/>
</dbReference>
<proteinExistence type="predicted"/>
<evidence type="ECO:0000313" key="1">
    <source>
        <dbReference type="EMBL" id="PSL37034.1"/>
    </source>
</evidence>
<evidence type="ECO:0000313" key="3">
    <source>
        <dbReference type="Proteomes" id="UP000241203"/>
    </source>
</evidence>
<dbReference type="AlphaFoldDB" id="A0A2P8GSU8"/>
<comment type="caution">
    <text evidence="1">The sequence shown here is derived from an EMBL/GenBank/DDBJ whole genome shotgun (WGS) entry which is preliminary data.</text>
</comment>
<dbReference type="RefSeq" id="WP_106562234.1">
    <property type="nucleotide sequence ID" value="NZ_PYAU01000001.1"/>
</dbReference>